<accession>A0A3P8BP35</accession>
<protein>
    <submittedName>
        <fullName evidence="3">Reverse transcriptase domain-containing protein</fullName>
    </submittedName>
</protein>
<dbReference type="OrthoDB" id="418748at2759"/>
<gene>
    <name evidence="1" type="ORF">HPBE_LOCUS8011</name>
</gene>
<accession>A0A183FL96</accession>
<organism evidence="2 3">
    <name type="scientific">Heligmosomoides polygyrus</name>
    <name type="common">Parasitic roundworm</name>
    <dbReference type="NCBI Taxonomy" id="6339"/>
    <lineage>
        <taxon>Eukaryota</taxon>
        <taxon>Metazoa</taxon>
        <taxon>Ecdysozoa</taxon>
        <taxon>Nematoda</taxon>
        <taxon>Chromadorea</taxon>
        <taxon>Rhabditida</taxon>
        <taxon>Rhabditina</taxon>
        <taxon>Rhabditomorpha</taxon>
        <taxon>Strongyloidea</taxon>
        <taxon>Heligmosomidae</taxon>
        <taxon>Heligmosomoides</taxon>
    </lineage>
</organism>
<evidence type="ECO:0000313" key="3">
    <source>
        <dbReference type="WBParaSite" id="HPBE_0000801001-mRNA-1"/>
    </source>
</evidence>
<dbReference type="Proteomes" id="UP000050761">
    <property type="component" value="Unassembled WGS sequence"/>
</dbReference>
<dbReference type="EMBL" id="UZAH01026030">
    <property type="protein sequence ID" value="VDO74515.1"/>
    <property type="molecule type" value="Genomic_DNA"/>
</dbReference>
<evidence type="ECO:0000313" key="1">
    <source>
        <dbReference type="EMBL" id="VDO74515.1"/>
    </source>
</evidence>
<reference evidence="1 2" key="1">
    <citation type="submission" date="2018-11" db="EMBL/GenBank/DDBJ databases">
        <authorList>
            <consortium name="Pathogen Informatics"/>
        </authorList>
    </citation>
    <scope>NUCLEOTIDE SEQUENCE [LARGE SCALE GENOMIC DNA]</scope>
</reference>
<sequence length="228" mass="25881">MDDGKASQQRDFDHAIHKHVETWEKLGFLSDAKSIGVIDRFTCSLSDLIDRLGKADGSDGEPVEVWKVMGNCGVNWLTQFFNRVTIEAEGDASECSNYRGIKLISHTMKVYKRLVDSRLREMVTISQEQWGFMPERGDADDIALVADGSEELEENVQLWQGALADNGLRLNVRKTKFISSEQCTEPILDSHGEMIEKVKVFHYLENDPSEERYVDQAVRKQINAALLK</sequence>
<dbReference type="AlphaFoldDB" id="A0A183FL96"/>
<dbReference type="PANTHER" id="PTHR47027">
    <property type="entry name" value="REVERSE TRANSCRIPTASE DOMAIN-CONTAINING PROTEIN"/>
    <property type="match status" value="1"/>
</dbReference>
<reference evidence="3" key="2">
    <citation type="submission" date="2019-09" db="UniProtKB">
        <authorList>
            <consortium name="WormBaseParasite"/>
        </authorList>
    </citation>
    <scope>IDENTIFICATION</scope>
</reference>
<proteinExistence type="predicted"/>
<dbReference type="PANTHER" id="PTHR47027:SF20">
    <property type="entry name" value="REVERSE TRANSCRIPTASE-LIKE PROTEIN WITH RNA-DIRECTED DNA POLYMERASE DOMAIN"/>
    <property type="match status" value="1"/>
</dbReference>
<keyword evidence="2" id="KW-1185">Reference proteome</keyword>
<name>A0A183FL96_HELPZ</name>
<dbReference type="WBParaSite" id="HPBE_0000801001-mRNA-1">
    <property type="protein sequence ID" value="HPBE_0000801001-mRNA-1"/>
    <property type="gene ID" value="HPBE_0000801001"/>
</dbReference>
<evidence type="ECO:0000313" key="2">
    <source>
        <dbReference type="Proteomes" id="UP000050761"/>
    </source>
</evidence>